<keyword evidence="2" id="KW-1185">Reference proteome</keyword>
<comment type="caution">
    <text evidence="1">The sequence shown here is derived from an EMBL/GenBank/DDBJ whole genome shotgun (WGS) entry which is preliminary data.</text>
</comment>
<name>A0A8T3AEG0_DENNO</name>
<gene>
    <name evidence="1" type="ORF">KFK09_024601</name>
</gene>
<dbReference type="PANTHER" id="PTHR46922:SF3">
    <property type="entry name" value="HEAT SHOCK PROTEIN"/>
    <property type="match status" value="1"/>
</dbReference>
<evidence type="ECO:0000313" key="1">
    <source>
        <dbReference type="EMBL" id="KAI0494463.1"/>
    </source>
</evidence>
<dbReference type="AlphaFoldDB" id="A0A8T3AEG0"/>
<dbReference type="OrthoDB" id="746891at2759"/>
<dbReference type="Gene3D" id="3.10.310.30">
    <property type="match status" value="1"/>
</dbReference>
<sequence length="376" mass="41732">MLRLSLVCIVKWGKPAAGAGSFTLPLPVRRGFRSPAALEALEAHIGEEERGQKKPQLVLYNYPSFGGAFAALFAHLYHAALNLPYLVLPFSSVDPLRVADLRFGDIQTCYMLDFVGPKNFAVELAKIIPRVIAFDHRLCTLSRISNMGKCPSNLELRIDTRKSSARDSLDYFSEKLTEDKSSKKNPEALLDLQDYARVEKMIRYIEDADLRRWELVGIKEFQIGIREARAKLNTLTNPHIFEQLLELDADDLISKGNSYVASRLDAANKLLAKPFKIRLGRGLYGECLAIRADGNAEFSHEIALELSSRSAAAGLRPIGAVIFMQRGNLKMCLRTTDGATDTSEIAKAFGGGGKPSSSSFIIRMDEYNEWTAINSP</sequence>
<accession>A0A8T3AEG0</accession>
<organism evidence="1 2">
    <name type="scientific">Dendrobium nobile</name>
    <name type="common">Orchid</name>
    <dbReference type="NCBI Taxonomy" id="94219"/>
    <lineage>
        <taxon>Eukaryota</taxon>
        <taxon>Viridiplantae</taxon>
        <taxon>Streptophyta</taxon>
        <taxon>Embryophyta</taxon>
        <taxon>Tracheophyta</taxon>
        <taxon>Spermatophyta</taxon>
        <taxon>Magnoliopsida</taxon>
        <taxon>Liliopsida</taxon>
        <taxon>Asparagales</taxon>
        <taxon>Orchidaceae</taxon>
        <taxon>Epidendroideae</taxon>
        <taxon>Malaxideae</taxon>
        <taxon>Dendrobiinae</taxon>
        <taxon>Dendrobium</taxon>
    </lineage>
</organism>
<dbReference type="EMBL" id="JAGYWB010000017">
    <property type="protein sequence ID" value="KAI0494463.1"/>
    <property type="molecule type" value="Genomic_DNA"/>
</dbReference>
<dbReference type="Proteomes" id="UP000829196">
    <property type="component" value="Unassembled WGS sequence"/>
</dbReference>
<evidence type="ECO:0000313" key="2">
    <source>
        <dbReference type="Proteomes" id="UP000829196"/>
    </source>
</evidence>
<dbReference type="PANTHER" id="PTHR46922">
    <property type="entry name" value="DHHA1 DOMAIN PROTEIN"/>
    <property type="match status" value="1"/>
</dbReference>
<reference evidence="1" key="1">
    <citation type="journal article" date="2022" name="Front. Genet.">
        <title>Chromosome-Scale Assembly of the Dendrobium nobile Genome Provides Insights Into the Molecular Mechanism of the Biosynthesis of the Medicinal Active Ingredient of Dendrobium.</title>
        <authorList>
            <person name="Xu Q."/>
            <person name="Niu S.-C."/>
            <person name="Li K.-L."/>
            <person name="Zheng P.-J."/>
            <person name="Zhang X.-J."/>
            <person name="Jia Y."/>
            <person name="Liu Y."/>
            <person name="Niu Y.-X."/>
            <person name="Yu L.-H."/>
            <person name="Chen D.-F."/>
            <person name="Zhang G.-Q."/>
        </authorList>
    </citation>
    <scope>NUCLEOTIDE SEQUENCE</scope>
    <source>
        <tissue evidence="1">Leaf</tissue>
    </source>
</reference>
<proteinExistence type="predicted"/>
<protein>
    <submittedName>
        <fullName evidence="1">Uncharacterized protein</fullName>
    </submittedName>
</protein>